<proteinExistence type="predicted"/>
<protein>
    <recommendedName>
        <fullName evidence="1">RNA-directed DNA polymerase</fullName>
        <ecNumber evidence="1">2.7.7.49</ecNumber>
    </recommendedName>
</protein>
<dbReference type="WBParaSite" id="Gr19_v10_g13985.t1">
    <property type="protein sequence ID" value="Gr19_v10_g13985.t1"/>
    <property type="gene ID" value="Gr19_v10_g13985"/>
</dbReference>
<evidence type="ECO:0000256" key="1">
    <source>
        <dbReference type="ARBA" id="ARBA00012493"/>
    </source>
</evidence>
<feature type="domain" description="Reverse transcriptase" evidence="2">
    <location>
        <begin position="81"/>
        <end position="153"/>
    </location>
</feature>
<dbReference type="InterPro" id="IPR055510">
    <property type="entry name" value="DUF7083"/>
</dbReference>
<dbReference type="InterPro" id="IPR000477">
    <property type="entry name" value="RT_dom"/>
</dbReference>
<dbReference type="EC" id="2.7.7.49" evidence="1"/>
<keyword evidence="4" id="KW-1185">Reference proteome</keyword>
<dbReference type="InterPro" id="IPR043128">
    <property type="entry name" value="Rev_trsase/Diguanyl_cyclase"/>
</dbReference>
<dbReference type="GO" id="GO:0003964">
    <property type="term" value="F:RNA-directed DNA polymerase activity"/>
    <property type="evidence" value="ECO:0007669"/>
    <property type="project" value="UniProtKB-EC"/>
</dbReference>
<dbReference type="PANTHER" id="PTHR37984:SF5">
    <property type="entry name" value="PROTEIN NYNRIN-LIKE"/>
    <property type="match status" value="1"/>
</dbReference>
<dbReference type="Pfam" id="PF00078">
    <property type="entry name" value="RVT_1"/>
    <property type="match status" value="1"/>
</dbReference>
<dbReference type="SUPFAM" id="SSF56672">
    <property type="entry name" value="DNA/RNA polymerases"/>
    <property type="match status" value="1"/>
</dbReference>
<reference evidence="5" key="1">
    <citation type="submission" date="2022-11" db="UniProtKB">
        <authorList>
            <consortium name="WormBaseParasite"/>
        </authorList>
    </citation>
    <scope>IDENTIFICATION</scope>
</reference>
<accession>A0A914H5Z1</accession>
<dbReference type="InterPro" id="IPR043502">
    <property type="entry name" value="DNA/RNA_pol_sf"/>
</dbReference>
<organism evidence="4 5">
    <name type="scientific">Globodera rostochiensis</name>
    <name type="common">Golden nematode worm</name>
    <name type="synonym">Heterodera rostochiensis</name>
    <dbReference type="NCBI Taxonomy" id="31243"/>
    <lineage>
        <taxon>Eukaryota</taxon>
        <taxon>Metazoa</taxon>
        <taxon>Ecdysozoa</taxon>
        <taxon>Nematoda</taxon>
        <taxon>Chromadorea</taxon>
        <taxon>Rhabditida</taxon>
        <taxon>Tylenchina</taxon>
        <taxon>Tylenchomorpha</taxon>
        <taxon>Tylenchoidea</taxon>
        <taxon>Heteroderidae</taxon>
        <taxon>Heteroderinae</taxon>
        <taxon>Globodera</taxon>
    </lineage>
</organism>
<dbReference type="Proteomes" id="UP000887572">
    <property type="component" value="Unplaced"/>
</dbReference>
<evidence type="ECO:0000313" key="5">
    <source>
        <dbReference type="WBParaSite" id="Gr19_v10_g13985.t1"/>
    </source>
</evidence>
<dbReference type="FunFam" id="3.30.70.270:FF:000020">
    <property type="entry name" value="Transposon Tf2-6 polyprotein-like Protein"/>
    <property type="match status" value="1"/>
</dbReference>
<sequence>MDATIQQLTHMLRDQQALVQQLMTAQQANADCSAPNLQDGLKVKLVLAKLSEAAFNAYAKSCLPKEVTEFNFAKTVEQLQAPGIFQCIMDSMLADCPFAIAYLDDVIVVSRFPEEHRKHLEEVFERMEKFGFRIKPEICTFFQNQIKYLGFIIDKNGRRPDSSKIQAISAMPVPNNVPELRSFLGMINHYQQFVKNMRFIRQPLDDLLKQDTAWDWSEKCQGAFEEVIKIRRDFCGEEIPQIPFRETLHATDGSQAAVGHFRQQKGIKAYTAHRLQRWALILLAYDFDIEYQNTAHGVLYQSWQKKNLQ</sequence>
<evidence type="ECO:0000313" key="4">
    <source>
        <dbReference type="Proteomes" id="UP000887572"/>
    </source>
</evidence>
<dbReference type="InterPro" id="IPR050951">
    <property type="entry name" value="Retrovirus_Pol_polyprotein"/>
</dbReference>
<dbReference type="Gene3D" id="3.30.70.270">
    <property type="match status" value="2"/>
</dbReference>
<dbReference type="Pfam" id="PF23309">
    <property type="entry name" value="DUF7083"/>
    <property type="match status" value="1"/>
</dbReference>
<feature type="domain" description="DUF7083" evidence="3">
    <location>
        <begin position="34"/>
        <end position="80"/>
    </location>
</feature>
<dbReference type="AlphaFoldDB" id="A0A914H5Z1"/>
<evidence type="ECO:0000259" key="3">
    <source>
        <dbReference type="Pfam" id="PF23309"/>
    </source>
</evidence>
<evidence type="ECO:0000259" key="2">
    <source>
        <dbReference type="Pfam" id="PF00078"/>
    </source>
</evidence>
<name>A0A914H5Z1_GLORO</name>
<dbReference type="PANTHER" id="PTHR37984">
    <property type="entry name" value="PROTEIN CBG26694"/>
    <property type="match status" value="1"/>
</dbReference>
<dbReference type="FunFam" id="3.30.70.270:FF:000003">
    <property type="entry name" value="Transposon Ty3-G Gag-Pol polyprotein"/>
    <property type="match status" value="1"/>
</dbReference>